<dbReference type="GO" id="GO:0003700">
    <property type="term" value="F:DNA-binding transcription factor activity"/>
    <property type="evidence" value="ECO:0007669"/>
    <property type="project" value="TreeGrafter"/>
</dbReference>
<dbReference type="InterPro" id="IPR036390">
    <property type="entry name" value="WH_DNA-bd_sf"/>
</dbReference>
<keyword evidence="2" id="KW-0238">DNA-binding</keyword>
<dbReference type="GO" id="GO:0045892">
    <property type="term" value="P:negative regulation of DNA-templated transcription"/>
    <property type="evidence" value="ECO:0007669"/>
    <property type="project" value="TreeGrafter"/>
</dbReference>
<dbReference type="EMBL" id="CP044548">
    <property type="protein sequence ID" value="QFQ30391.2"/>
    <property type="molecule type" value="Genomic_DNA"/>
</dbReference>
<evidence type="ECO:0000256" key="3">
    <source>
        <dbReference type="ARBA" id="ARBA00023163"/>
    </source>
</evidence>
<keyword evidence="3" id="KW-0804">Transcription</keyword>
<reference evidence="7" key="3">
    <citation type="submission" date="2019-11" db="EMBL/GenBank/DDBJ databases">
        <authorList>
            <person name="Zhao Q."/>
        </authorList>
    </citation>
    <scope>NUCLEOTIDE SEQUENCE</scope>
    <source>
        <strain evidence="7">M714</strain>
    </source>
</reference>
<evidence type="ECO:0000313" key="8">
    <source>
        <dbReference type="Proteomes" id="UP000076976"/>
    </source>
</evidence>
<dbReference type="AlphaFoldDB" id="A0A176QAT9"/>
<feature type="domain" description="IclR-ED" evidence="5">
    <location>
        <begin position="59"/>
        <end position="225"/>
    </location>
</feature>
<dbReference type="Gene3D" id="3.30.450.40">
    <property type="match status" value="2"/>
</dbReference>
<dbReference type="RefSeq" id="WP_068275154.1">
    <property type="nucleotide sequence ID" value="NZ_CAJFZZ010000042.1"/>
</dbReference>
<accession>A0A176QAT9</accession>
<dbReference type="SMART" id="SM00346">
    <property type="entry name" value="HTH_ICLR"/>
    <property type="match status" value="1"/>
</dbReference>
<keyword evidence="8" id="KW-1185">Reference proteome</keyword>
<evidence type="ECO:0000313" key="7">
    <source>
        <dbReference type="EMBL" id="QFQ30391.2"/>
    </source>
</evidence>
<accession>A0A5P8FMH7</accession>
<sequence length="225" mass="23160">MSTLQTLDRGLEAIDIVSRRAGGVSPAALADALGVHRAGAYRILATLEQRHLVTKGEDGLYRLGSGALVVAGRFMSQYRSAAQPVVQDLADRTGHTAFVAIADREESVAIAVAEPAARGSIGISYQVGGRHPLTQGADGVAILAQRPAGPSDGVAVRTARERGYAISRGEVQPGTAGVAVGTGGSSVTEVESSIGVITLGSPDDLPVDDLLPVLREASARIARLY</sequence>
<organism evidence="6 8">
    <name type="scientific">Janibacter melonis</name>
    <dbReference type="NCBI Taxonomy" id="262209"/>
    <lineage>
        <taxon>Bacteria</taxon>
        <taxon>Bacillati</taxon>
        <taxon>Actinomycetota</taxon>
        <taxon>Actinomycetes</taxon>
        <taxon>Micrococcales</taxon>
        <taxon>Intrasporangiaceae</taxon>
        <taxon>Janibacter</taxon>
    </lineage>
</organism>
<dbReference type="InterPro" id="IPR014757">
    <property type="entry name" value="Tscrpt_reg_IclR_C"/>
</dbReference>
<reference evidence="7 9" key="2">
    <citation type="submission" date="2019-09" db="EMBL/GenBank/DDBJ databases">
        <title>Complete Genome Sequence of Janibacter melonis M714 with both human health impact and industrial applications.</title>
        <authorList>
            <person name="Jin M."/>
            <person name="Zhao Q.R."/>
        </authorList>
    </citation>
    <scope>NUCLEOTIDE SEQUENCE [LARGE SCALE GENOMIC DNA]</scope>
    <source>
        <strain evidence="7 9">M714</strain>
    </source>
</reference>
<dbReference type="Proteomes" id="UP000076976">
    <property type="component" value="Unassembled WGS sequence"/>
</dbReference>
<evidence type="ECO:0000256" key="1">
    <source>
        <dbReference type="ARBA" id="ARBA00023015"/>
    </source>
</evidence>
<dbReference type="InterPro" id="IPR005471">
    <property type="entry name" value="Tscrpt_reg_IclR_N"/>
</dbReference>
<keyword evidence="1" id="KW-0805">Transcription regulation</keyword>
<dbReference type="PROSITE" id="PS51077">
    <property type="entry name" value="HTH_ICLR"/>
    <property type="match status" value="1"/>
</dbReference>
<name>A0A176QAT9_9MICO</name>
<dbReference type="STRING" id="262209.AWH69_10560"/>
<dbReference type="SUPFAM" id="SSF55781">
    <property type="entry name" value="GAF domain-like"/>
    <property type="match status" value="1"/>
</dbReference>
<dbReference type="Pfam" id="PF09339">
    <property type="entry name" value="HTH_IclR"/>
    <property type="match status" value="1"/>
</dbReference>
<dbReference type="Proteomes" id="UP000271708">
    <property type="component" value="Chromosome"/>
</dbReference>
<evidence type="ECO:0000313" key="9">
    <source>
        <dbReference type="Proteomes" id="UP000271708"/>
    </source>
</evidence>
<reference evidence="6 8" key="1">
    <citation type="submission" date="2016-01" db="EMBL/GenBank/DDBJ databases">
        <title>Janibacter melonis strain CD11_4 genome sequencing and assembly.</title>
        <authorList>
            <person name="Nair G.R."/>
            <person name="Kaur G."/>
            <person name="Chander A.M."/>
            <person name="Mayilraj S."/>
        </authorList>
    </citation>
    <scope>NUCLEOTIDE SEQUENCE [LARGE SCALE GENOMIC DNA]</scope>
    <source>
        <strain evidence="6 8">CD11-4</strain>
    </source>
</reference>
<dbReference type="PANTHER" id="PTHR30136:SF24">
    <property type="entry name" value="HTH-TYPE TRANSCRIPTIONAL REPRESSOR ALLR"/>
    <property type="match status" value="1"/>
</dbReference>
<evidence type="ECO:0000259" key="5">
    <source>
        <dbReference type="PROSITE" id="PS51078"/>
    </source>
</evidence>
<dbReference type="Gene3D" id="1.10.10.10">
    <property type="entry name" value="Winged helix-like DNA-binding domain superfamily/Winged helix DNA-binding domain"/>
    <property type="match status" value="1"/>
</dbReference>
<dbReference type="EMBL" id="LQZG01000003">
    <property type="protein sequence ID" value="OAB86852.1"/>
    <property type="molecule type" value="Genomic_DNA"/>
</dbReference>
<dbReference type="GO" id="GO:0003677">
    <property type="term" value="F:DNA binding"/>
    <property type="evidence" value="ECO:0007669"/>
    <property type="project" value="UniProtKB-KW"/>
</dbReference>
<dbReference type="GeneID" id="59161262"/>
<dbReference type="SUPFAM" id="SSF46785">
    <property type="entry name" value="Winged helix' DNA-binding domain"/>
    <property type="match status" value="1"/>
</dbReference>
<protein>
    <submittedName>
        <fullName evidence="7">Helix-turn-helix domain-containing protein</fullName>
    </submittedName>
    <submittedName>
        <fullName evidence="6">Transcriptional regulator</fullName>
    </submittedName>
</protein>
<dbReference type="InterPro" id="IPR036388">
    <property type="entry name" value="WH-like_DNA-bd_sf"/>
</dbReference>
<dbReference type="InterPro" id="IPR050707">
    <property type="entry name" value="HTH_MetabolicPath_Reg"/>
</dbReference>
<dbReference type="KEGG" id="jme:EEW87_008800"/>
<evidence type="ECO:0000259" key="4">
    <source>
        <dbReference type="PROSITE" id="PS51077"/>
    </source>
</evidence>
<evidence type="ECO:0000256" key="2">
    <source>
        <dbReference type="ARBA" id="ARBA00023125"/>
    </source>
</evidence>
<dbReference type="InterPro" id="IPR029016">
    <property type="entry name" value="GAF-like_dom_sf"/>
</dbReference>
<feature type="domain" description="HTH iclR-type" evidence="4">
    <location>
        <begin position="4"/>
        <end position="65"/>
    </location>
</feature>
<dbReference type="PROSITE" id="PS51078">
    <property type="entry name" value="ICLR_ED"/>
    <property type="match status" value="1"/>
</dbReference>
<proteinExistence type="predicted"/>
<gene>
    <name evidence="6" type="ORF">AWH69_10560</name>
    <name evidence="7" type="ORF">EEW87_008800</name>
</gene>
<evidence type="ECO:0000313" key="6">
    <source>
        <dbReference type="EMBL" id="OAB86852.1"/>
    </source>
</evidence>
<dbReference type="OrthoDB" id="9789078at2"/>
<dbReference type="PANTHER" id="PTHR30136">
    <property type="entry name" value="HELIX-TURN-HELIX TRANSCRIPTIONAL REGULATOR, ICLR FAMILY"/>
    <property type="match status" value="1"/>
</dbReference>